<keyword evidence="1" id="KW-0244">Early protein</keyword>
<evidence type="ECO:0000256" key="5">
    <source>
        <dbReference type="ARBA" id="ARBA00034755"/>
    </source>
</evidence>
<protein>
    <recommendedName>
        <fullName evidence="6">Late transcription elongation factor OPG087</fullName>
    </recommendedName>
</protein>
<name>A0A0E3T6H9_9POXV</name>
<dbReference type="EMBL" id="KM875470">
    <property type="protein sequence ID" value="AKC03207.1"/>
    <property type="molecule type" value="Genomic_DNA"/>
</dbReference>
<gene>
    <name evidence="7" type="ORF">BVTX09c15_038</name>
    <name evidence="8" type="ORF">BVTX09c5_038</name>
</gene>
<evidence type="ECO:0000313" key="8">
    <source>
        <dbReference type="EMBL" id="AKC03336.1"/>
    </source>
</evidence>
<comment type="function">
    <text evidence="4">Involved in postreplicative transcription elongation on intermediate and late genes.</text>
</comment>
<dbReference type="InterPro" id="IPR008446">
    <property type="entry name" value="Chordopox_G2"/>
</dbReference>
<evidence type="ECO:0000313" key="10">
    <source>
        <dbReference type="Proteomes" id="UP000152300"/>
    </source>
</evidence>
<reference evidence="9 10" key="1">
    <citation type="journal article" date="2015" name="Arch. Virol.">
        <title>Coinfection with multiple strains of bovine papular stomatitis virus.</title>
        <authorList>
            <person name="Huang T."/>
            <person name="Tulman E.R."/>
            <person name="Diel D.G."/>
            <person name="Khatiwada S."/>
            <person name="Sims W."/>
            <person name="Edwards J.F."/>
            <person name="Wen X."/>
            <person name="Kutish G.F."/>
            <person name="Rock D.L."/>
            <person name="Delhon G."/>
        </authorList>
    </citation>
    <scope>NUCLEOTIDE SEQUENCE [LARGE SCALE GENOMIC DNA]</scope>
    <source>
        <strain evidence="7">BV-TX09c15</strain>
        <strain evidence="8">BV-TX09c5</strain>
    </source>
</reference>
<keyword evidence="2 7" id="KW-0251">Elongation factor</keyword>
<evidence type="ECO:0000256" key="6">
    <source>
        <dbReference type="ARBA" id="ARBA00034831"/>
    </source>
</evidence>
<proteinExistence type="inferred from homology"/>
<evidence type="ECO:0000313" key="7">
    <source>
        <dbReference type="EMBL" id="AKC03207.1"/>
    </source>
</evidence>
<dbReference type="Proteomes" id="UP000152300">
    <property type="component" value="Segment"/>
</dbReference>
<comment type="similarity">
    <text evidence="5">Belongs to the orthopoxvirus OPG087 family.</text>
</comment>
<dbReference type="Pfam" id="PF05796">
    <property type="entry name" value="Chordopox_G2"/>
    <property type="match status" value="1"/>
</dbReference>
<dbReference type="Proteomes" id="UP000136698">
    <property type="component" value="Segment"/>
</dbReference>
<evidence type="ECO:0000256" key="1">
    <source>
        <dbReference type="ARBA" id="ARBA00022518"/>
    </source>
</evidence>
<keyword evidence="3" id="KW-0648">Protein biosynthesis</keyword>
<evidence type="ECO:0000256" key="4">
    <source>
        <dbReference type="ARBA" id="ARBA00034664"/>
    </source>
</evidence>
<evidence type="ECO:0000256" key="3">
    <source>
        <dbReference type="ARBA" id="ARBA00022917"/>
    </source>
</evidence>
<organism evidence="7 10">
    <name type="scientific">Bovine papular stomatitis virus</name>
    <dbReference type="NCBI Taxonomy" id="129727"/>
    <lineage>
        <taxon>Viruses</taxon>
        <taxon>Varidnaviria</taxon>
        <taxon>Bamfordvirae</taxon>
        <taxon>Nucleocytoviricota</taxon>
        <taxon>Pokkesviricetes</taxon>
        <taxon>Chitovirales</taxon>
        <taxon>Poxviridae</taxon>
        <taxon>Chordopoxvirinae</taxon>
        <taxon>Parapoxvirus</taxon>
        <taxon>Parapoxvirus bovinestomatitis</taxon>
    </lineage>
</organism>
<evidence type="ECO:0000256" key="2">
    <source>
        <dbReference type="ARBA" id="ARBA00022768"/>
    </source>
</evidence>
<sequence length="233" mass="25216">MSFRELILFHAATHVVTGDPEAPRRAASLCAGFGVSFRAEYGEFAKRYPRTAAAVERAELLPETDMVFPPDALRALVRLRLEAAGLSVKASRLLAPAMRGTAVVDGCSVRVCGANDALLDFLAKRYDPEVYRYVATAAPSVRCGSRAFVCSGGSVTFVAAHESRITANRPLRVVVTDACVTKVLERGAAEVFERGSGVLLRALRDMFYRLREDEDGAATGQTLNLAERMASRS</sequence>
<dbReference type="EMBL" id="KM875471">
    <property type="protein sequence ID" value="AKC03336.1"/>
    <property type="molecule type" value="Genomic_DNA"/>
</dbReference>
<evidence type="ECO:0000313" key="9">
    <source>
        <dbReference type="Proteomes" id="UP000136698"/>
    </source>
</evidence>
<accession>A0A0E3T6H9</accession>